<gene>
    <name evidence="1" type="ORF">SAMN05192585_10635</name>
</gene>
<dbReference type="EMBL" id="FNID01000006">
    <property type="protein sequence ID" value="SDM84624.1"/>
    <property type="molecule type" value="Genomic_DNA"/>
</dbReference>
<accession>A0A1G9WJA4</accession>
<evidence type="ECO:0000313" key="2">
    <source>
        <dbReference type="Proteomes" id="UP000199182"/>
    </source>
</evidence>
<dbReference type="Proteomes" id="UP000199182">
    <property type="component" value="Unassembled WGS sequence"/>
</dbReference>
<organism evidence="1 2">
    <name type="scientific">Acetanaerobacterium elongatum</name>
    <dbReference type="NCBI Taxonomy" id="258515"/>
    <lineage>
        <taxon>Bacteria</taxon>
        <taxon>Bacillati</taxon>
        <taxon>Bacillota</taxon>
        <taxon>Clostridia</taxon>
        <taxon>Eubacteriales</taxon>
        <taxon>Oscillospiraceae</taxon>
        <taxon>Acetanaerobacterium</taxon>
    </lineage>
</organism>
<dbReference type="CDD" id="cd03801">
    <property type="entry name" value="GT4_PimA-like"/>
    <property type="match status" value="1"/>
</dbReference>
<keyword evidence="2" id="KW-1185">Reference proteome</keyword>
<dbReference type="PANTHER" id="PTHR12526">
    <property type="entry name" value="GLYCOSYLTRANSFERASE"/>
    <property type="match status" value="1"/>
</dbReference>
<dbReference type="Pfam" id="PF13692">
    <property type="entry name" value="Glyco_trans_1_4"/>
    <property type="match status" value="1"/>
</dbReference>
<protein>
    <submittedName>
        <fullName evidence="1">Glycosyltransferase involved in cell wall bisynthesis</fullName>
    </submittedName>
</protein>
<dbReference type="AlphaFoldDB" id="A0A1G9WJA4"/>
<dbReference type="OrthoDB" id="9801492at2"/>
<dbReference type="STRING" id="258515.SAMN05192585_10635"/>
<dbReference type="SUPFAM" id="SSF53756">
    <property type="entry name" value="UDP-Glycosyltransferase/glycogen phosphorylase"/>
    <property type="match status" value="1"/>
</dbReference>
<proteinExistence type="predicted"/>
<reference evidence="1 2" key="1">
    <citation type="submission" date="2016-10" db="EMBL/GenBank/DDBJ databases">
        <authorList>
            <person name="de Groot N.N."/>
        </authorList>
    </citation>
    <scope>NUCLEOTIDE SEQUENCE [LARGE SCALE GENOMIC DNA]</scope>
    <source>
        <strain evidence="1 2">CGMCC 1.5012</strain>
    </source>
</reference>
<name>A0A1G9WJA4_9FIRM</name>
<keyword evidence="1" id="KW-0808">Transferase</keyword>
<sequence length="361" mass="40971">MIMFISYVDFDDRRSGSSVRPQKMYNAFLKLGSKVFLVTGAQNNRKKRRKTVLAALEQLKTLKPKFCYIELPSGPIFNMADRLLILRLHRMGVPIAAFYRDAFYKFAAWWQVSPHKKAVINLLHKIDNRLLARCCSMVYFPSQSMADLFSFPQKGVLPPAGEARFLPVRKQARTCIYVGGLSKRYGTDILLKAFEQLNRTGSFPLIIICREAEKKEIAARYLSMPWLTVAHAAEAQLKQYYTRADIGLYCGRRDVYMDFAIPVKVFEYLSYGLPVVTTNCTEIAAFVRRSDVGVIVEDNAAAIADGVSQLIENPQKYQKLCANAVLAINSENLWEHRAAKVLTDLSSFVNPAAKRKTNQKE</sequence>
<dbReference type="Gene3D" id="3.40.50.2000">
    <property type="entry name" value="Glycogen Phosphorylase B"/>
    <property type="match status" value="1"/>
</dbReference>
<dbReference type="GO" id="GO:0016740">
    <property type="term" value="F:transferase activity"/>
    <property type="evidence" value="ECO:0007669"/>
    <property type="project" value="UniProtKB-KW"/>
</dbReference>
<evidence type="ECO:0000313" key="1">
    <source>
        <dbReference type="EMBL" id="SDM84624.1"/>
    </source>
</evidence>